<organism evidence="2 3">
    <name type="scientific">Corchorus olitorius</name>
    <dbReference type="NCBI Taxonomy" id="93759"/>
    <lineage>
        <taxon>Eukaryota</taxon>
        <taxon>Viridiplantae</taxon>
        <taxon>Streptophyta</taxon>
        <taxon>Embryophyta</taxon>
        <taxon>Tracheophyta</taxon>
        <taxon>Spermatophyta</taxon>
        <taxon>Magnoliopsida</taxon>
        <taxon>eudicotyledons</taxon>
        <taxon>Gunneridae</taxon>
        <taxon>Pentapetalae</taxon>
        <taxon>rosids</taxon>
        <taxon>malvids</taxon>
        <taxon>Malvales</taxon>
        <taxon>Malvaceae</taxon>
        <taxon>Grewioideae</taxon>
        <taxon>Apeibeae</taxon>
        <taxon>Corchorus</taxon>
    </lineage>
</organism>
<keyword evidence="3" id="KW-1185">Reference proteome</keyword>
<dbReference type="Proteomes" id="UP000187203">
    <property type="component" value="Unassembled WGS sequence"/>
</dbReference>
<comment type="caution">
    <text evidence="2">The sequence shown here is derived from an EMBL/GenBank/DDBJ whole genome shotgun (WGS) entry which is preliminary data.</text>
</comment>
<dbReference type="AlphaFoldDB" id="A0A1R3KJY6"/>
<keyword evidence="1" id="KW-0812">Transmembrane</keyword>
<name>A0A1R3KJY6_9ROSI</name>
<evidence type="ECO:0000313" key="2">
    <source>
        <dbReference type="EMBL" id="OMP07298.1"/>
    </source>
</evidence>
<dbReference type="OrthoDB" id="1612127at2759"/>
<keyword evidence="1" id="KW-0472">Membrane</keyword>
<reference evidence="3" key="1">
    <citation type="submission" date="2013-09" db="EMBL/GenBank/DDBJ databases">
        <title>Corchorus olitorius genome sequencing.</title>
        <authorList>
            <person name="Alam M."/>
            <person name="Haque M.S."/>
            <person name="Islam M.S."/>
            <person name="Emdad E.M."/>
            <person name="Islam M.M."/>
            <person name="Ahmed B."/>
            <person name="Halim A."/>
            <person name="Hossen Q.M.M."/>
            <person name="Hossain M.Z."/>
            <person name="Ahmed R."/>
            <person name="Khan M.M."/>
            <person name="Islam R."/>
            <person name="Rashid M.M."/>
            <person name="Khan S.A."/>
            <person name="Rahman M.S."/>
            <person name="Alam M."/>
            <person name="Yahiya A.S."/>
            <person name="Khan M.S."/>
            <person name="Azam M.S."/>
            <person name="Haque T."/>
            <person name="Lashkar M.Z.H."/>
            <person name="Akhand A.I."/>
            <person name="Morshed G."/>
            <person name="Roy S."/>
            <person name="Uddin K.S."/>
            <person name="Rabeya T."/>
            <person name="Hossain A.S."/>
            <person name="Chowdhury A."/>
            <person name="Snigdha A.R."/>
            <person name="Mortoza M.S."/>
            <person name="Matin S.A."/>
            <person name="Hoque S.M.E."/>
            <person name="Islam M.K."/>
            <person name="Roy D.K."/>
            <person name="Haider R."/>
            <person name="Moosa M.M."/>
            <person name="Elias S.M."/>
            <person name="Hasan A.M."/>
            <person name="Jahan S."/>
            <person name="Shafiuddin M."/>
            <person name="Mahmood N."/>
            <person name="Shommy N.S."/>
        </authorList>
    </citation>
    <scope>NUCLEOTIDE SEQUENCE [LARGE SCALE GENOMIC DNA]</scope>
    <source>
        <strain evidence="3">cv. O-4</strain>
    </source>
</reference>
<protein>
    <submittedName>
        <fullName evidence="2">Uncharacterized protein</fullName>
    </submittedName>
</protein>
<evidence type="ECO:0000256" key="1">
    <source>
        <dbReference type="SAM" id="Phobius"/>
    </source>
</evidence>
<accession>A0A1R3KJY6</accession>
<evidence type="ECO:0000313" key="3">
    <source>
        <dbReference type="Proteomes" id="UP000187203"/>
    </source>
</evidence>
<gene>
    <name evidence="2" type="ORF">COLO4_07461</name>
</gene>
<sequence>MALLKGEPLVTKLAALAKYAVLPGSMFAALFYSPSDYWFAYKGLEKPPESS</sequence>
<keyword evidence="1" id="KW-1133">Transmembrane helix</keyword>
<dbReference type="EMBL" id="AWUE01013312">
    <property type="protein sequence ID" value="OMP07298.1"/>
    <property type="molecule type" value="Genomic_DNA"/>
</dbReference>
<proteinExistence type="predicted"/>
<feature type="transmembrane region" description="Helical" evidence="1">
    <location>
        <begin position="13"/>
        <end position="32"/>
    </location>
</feature>